<dbReference type="PANTHER" id="PTHR33116:SF86">
    <property type="entry name" value="REVERSE TRANSCRIPTASE DOMAIN-CONTAINING PROTEIN"/>
    <property type="match status" value="1"/>
</dbReference>
<evidence type="ECO:0000313" key="2">
    <source>
        <dbReference type="EMBL" id="KAE8660228.1"/>
    </source>
</evidence>
<keyword evidence="1" id="KW-0472">Membrane</keyword>
<keyword evidence="1" id="KW-1133">Transmembrane helix</keyword>
<dbReference type="AlphaFoldDB" id="A0A6A2WL76"/>
<evidence type="ECO:0000313" key="3">
    <source>
        <dbReference type="Proteomes" id="UP000436088"/>
    </source>
</evidence>
<dbReference type="PANTHER" id="PTHR33116">
    <property type="entry name" value="REVERSE TRANSCRIPTASE ZINC-BINDING DOMAIN-CONTAINING PROTEIN-RELATED-RELATED"/>
    <property type="match status" value="1"/>
</dbReference>
<keyword evidence="3" id="KW-1185">Reference proteome</keyword>
<accession>A0A6A2WL76</accession>
<gene>
    <name evidence="2" type="ORF">F3Y22_tig00116958pilonHSYRG00354</name>
</gene>
<evidence type="ECO:0000256" key="1">
    <source>
        <dbReference type="SAM" id="Phobius"/>
    </source>
</evidence>
<protein>
    <recommendedName>
        <fullName evidence="4">Reverse transcriptase zinc-binding domain-containing protein</fullName>
    </recommendedName>
</protein>
<sequence length="271" mass="30870">MQKVIQIRGILECCTQAFGKQINFHKSSLYFTSHTSAAFRIETCQTLEVEKALPTYAMGYYLLPNCVISELNGLLRDYWWTGRTEDHGWPLLAWSFICKPNRTDGLGFRDLHAFNMALLGKQVWHLFQQPQSLMSRVLASKYSRNGNVWTTSLGNQPSYAWRVLHVAISTFRSGYFQQPVHHDNAEKPVLCGEFMNTGEATWNEQLVRQVFSSHAIGIRLAATTTTNSRSTIPSMVISFLTTYIAESACFWLAISYRQPTNMFVIVASRFG</sequence>
<organism evidence="2 3">
    <name type="scientific">Hibiscus syriacus</name>
    <name type="common">Rose of Sharon</name>
    <dbReference type="NCBI Taxonomy" id="106335"/>
    <lineage>
        <taxon>Eukaryota</taxon>
        <taxon>Viridiplantae</taxon>
        <taxon>Streptophyta</taxon>
        <taxon>Embryophyta</taxon>
        <taxon>Tracheophyta</taxon>
        <taxon>Spermatophyta</taxon>
        <taxon>Magnoliopsida</taxon>
        <taxon>eudicotyledons</taxon>
        <taxon>Gunneridae</taxon>
        <taxon>Pentapetalae</taxon>
        <taxon>rosids</taxon>
        <taxon>malvids</taxon>
        <taxon>Malvales</taxon>
        <taxon>Malvaceae</taxon>
        <taxon>Malvoideae</taxon>
        <taxon>Hibiscus</taxon>
    </lineage>
</organism>
<feature type="transmembrane region" description="Helical" evidence="1">
    <location>
        <begin position="235"/>
        <end position="254"/>
    </location>
</feature>
<comment type="caution">
    <text evidence="2">The sequence shown here is derived from an EMBL/GenBank/DDBJ whole genome shotgun (WGS) entry which is preliminary data.</text>
</comment>
<dbReference type="Proteomes" id="UP000436088">
    <property type="component" value="Unassembled WGS sequence"/>
</dbReference>
<reference evidence="2" key="1">
    <citation type="submission" date="2019-09" db="EMBL/GenBank/DDBJ databases">
        <title>Draft genome information of white flower Hibiscus syriacus.</title>
        <authorList>
            <person name="Kim Y.-M."/>
        </authorList>
    </citation>
    <scope>NUCLEOTIDE SEQUENCE [LARGE SCALE GENOMIC DNA]</scope>
    <source>
        <strain evidence="2">YM2019G1</strain>
    </source>
</reference>
<proteinExistence type="predicted"/>
<name>A0A6A2WL76_HIBSY</name>
<dbReference type="EMBL" id="VEPZ02001733">
    <property type="protein sequence ID" value="KAE8660228.1"/>
    <property type="molecule type" value="Genomic_DNA"/>
</dbReference>
<keyword evidence="1" id="KW-0812">Transmembrane</keyword>
<evidence type="ECO:0008006" key="4">
    <source>
        <dbReference type="Google" id="ProtNLM"/>
    </source>
</evidence>